<dbReference type="EMBL" id="CAIIXF020000001">
    <property type="protein sequence ID" value="CAH1773736.1"/>
    <property type="molecule type" value="Genomic_DNA"/>
</dbReference>
<accession>A0A8J1U915</accession>
<dbReference type="PANTHER" id="PTHR45677:SF10">
    <property type="entry name" value="GLUTAMATE DECARBOXYLASE"/>
    <property type="match status" value="1"/>
</dbReference>
<dbReference type="Pfam" id="PF00282">
    <property type="entry name" value="Pyridoxal_deC"/>
    <property type="match status" value="1"/>
</dbReference>
<feature type="region of interest" description="Disordered" evidence="9">
    <location>
        <begin position="44"/>
        <end position="80"/>
    </location>
</feature>
<dbReference type="InterPro" id="IPR015421">
    <property type="entry name" value="PyrdxlP-dep_Trfase_major"/>
</dbReference>
<evidence type="ECO:0000256" key="1">
    <source>
        <dbReference type="ARBA" id="ARBA00001933"/>
    </source>
</evidence>
<evidence type="ECO:0000256" key="2">
    <source>
        <dbReference type="ARBA" id="ARBA00009533"/>
    </source>
</evidence>
<sequence length="581" mass="65916">MSFDLGLMLHTRERKRAFQAGHVGKLGRVASLEEEDKSLNQYVHRKEFSDPNVRAQKNDSEHDNKDDDNMVAQGSSKVSSPDWTRFESAYARELFPAGGGGHKTQEFLLEVTNILIDYVHKNNDRSKKILDFHHPHQLREMMDHCLDLHEDPRDLEQILSDCKETLKYCVKTGHPRFFNQLSQGLDIVALAGEWLTATANTNMFTYEVAPVFTLMEDIVLTKMRDIVGWSDGDGIFAPGGAIANLYAVLAARHRCCPEQKAQGMCGLTRLVMFTSEHSHFSTKRAAAIAGIGTDNCIAVKCDERGKMIPGELEKCILQAKSEGAKPFYVTCTTGSTVLGAFDPINEIADICETYGMWMHVDAAWGGGALLSERYRHLFNGVERCDSITWNPHKMMGVTLQCSAILLKEKDILKNCNSMCADYLYQQDKHYDVVYDTGDKAIQCGRHNDIFKLWLMWRAKGDKGLESQINRVFELAKYLTEKIRERPGFMMVMDEPEYTNVCFWYVPSKIRHLEQGKERDDELSKVAPRIKSMMMEGGSTLVGYQPLGKKPNFFRMVISNPAATKEDIDFLLEEVERLGEEI</sequence>
<comment type="similarity">
    <text evidence="2 8">Belongs to the group II decarboxylase family.</text>
</comment>
<evidence type="ECO:0000313" key="10">
    <source>
        <dbReference type="EMBL" id="CAH1773736.1"/>
    </source>
</evidence>
<proteinExistence type="inferred from homology"/>
<dbReference type="Gene3D" id="3.40.640.10">
    <property type="entry name" value="Type I PLP-dependent aspartate aminotransferase-like (Major domain)"/>
    <property type="match status" value="1"/>
</dbReference>
<dbReference type="InterPro" id="IPR021115">
    <property type="entry name" value="Pyridoxal-P_BS"/>
</dbReference>
<dbReference type="PROSITE" id="PS00392">
    <property type="entry name" value="DDC_GAD_HDC_YDC"/>
    <property type="match status" value="1"/>
</dbReference>
<evidence type="ECO:0000256" key="4">
    <source>
        <dbReference type="ARBA" id="ARBA00022793"/>
    </source>
</evidence>
<dbReference type="SUPFAM" id="SSF53383">
    <property type="entry name" value="PLP-dependent transferases"/>
    <property type="match status" value="1"/>
</dbReference>
<feature type="modified residue" description="N6-(pyridoxal phosphate)lysine" evidence="7">
    <location>
        <position position="393"/>
    </location>
</feature>
<evidence type="ECO:0000256" key="8">
    <source>
        <dbReference type="RuleBase" id="RU000382"/>
    </source>
</evidence>
<keyword evidence="4" id="KW-0210">Decarboxylase</keyword>
<comment type="cofactor">
    <cofactor evidence="1 7 8">
        <name>pyridoxal 5'-phosphate</name>
        <dbReference type="ChEBI" id="CHEBI:597326"/>
    </cofactor>
</comment>
<name>A0A8J1U915_OWEFU</name>
<keyword evidence="6 8" id="KW-0456">Lyase</keyword>
<dbReference type="InterPro" id="IPR015424">
    <property type="entry name" value="PyrdxlP-dep_Trfase"/>
</dbReference>
<dbReference type="GO" id="GO:0004351">
    <property type="term" value="F:glutamate decarboxylase activity"/>
    <property type="evidence" value="ECO:0007669"/>
    <property type="project" value="TreeGrafter"/>
</dbReference>
<evidence type="ECO:0000256" key="3">
    <source>
        <dbReference type="ARBA" id="ARBA00011738"/>
    </source>
</evidence>
<evidence type="ECO:0000256" key="6">
    <source>
        <dbReference type="ARBA" id="ARBA00023239"/>
    </source>
</evidence>
<feature type="compositionally biased region" description="Basic and acidic residues" evidence="9">
    <location>
        <begin position="56"/>
        <end position="68"/>
    </location>
</feature>
<evidence type="ECO:0000313" key="11">
    <source>
        <dbReference type="Proteomes" id="UP000749559"/>
    </source>
</evidence>
<gene>
    <name evidence="10" type="ORF">OFUS_LOCUS1296</name>
</gene>
<dbReference type="CDD" id="cd06450">
    <property type="entry name" value="DOPA_deC_like"/>
    <property type="match status" value="1"/>
</dbReference>
<comment type="caution">
    <text evidence="10">The sequence shown here is derived from an EMBL/GenBank/DDBJ whole genome shotgun (WGS) entry which is preliminary data.</text>
</comment>
<dbReference type="PANTHER" id="PTHR45677">
    <property type="entry name" value="GLUTAMATE DECARBOXYLASE-RELATED"/>
    <property type="match status" value="1"/>
</dbReference>
<dbReference type="FunFam" id="3.40.640.10:FF:000016">
    <property type="entry name" value="Glutamate decarboxylase like 1"/>
    <property type="match status" value="1"/>
</dbReference>
<dbReference type="OrthoDB" id="392571at2759"/>
<dbReference type="Proteomes" id="UP000749559">
    <property type="component" value="Unassembled WGS sequence"/>
</dbReference>
<evidence type="ECO:0000256" key="7">
    <source>
        <dbReference type="PIRSR" id="PIRSR602129-50"/>
    </source>
</evidence>
<evidence type="ECO:0000256" key="5">
    <source>
        <dbReference type="ARBA" id="ARBA00022898"/>
    </source>
</evidence>
<comment type="subunit">
    <text evidence="3">Homodimer.</text>
</comment>
<dbReference type="GO" id="GO:0005737">
    <property type="term" value="C:cytoplasm"/>
    <property type="evidence" value="ECO:0007669"/>
    <property type="project" value="TreeGrafter"/>
</dbReference>
<evidence type="ECO:0000256" key="9">
    <source>
        <dbReference type="SAM" id="MobiDB-lite"/>
    </source>
</evidence>
<dbReference type="Gene3D" id="3.90.1150.170">
    <property type="match status" value="1"/>
</dbReference>
<protein>
    <submittedName>
        <fullName evidence="10">Uncharacterized protein</fullName>
    </submittedName>
</protein>
<dbReference type="InterPro" id="IPR002129">
    <property type="entry name" value="PyrdxlP-dep_de-COase"/>
</dbReference>
<dbReference type="GO" id="GO:0030170">
    <property type="term" value="F:pyridoxal phosphate binding"/>
    <property type="evidence" value="ECO:0007669"/>
    <property type="project" value="InterPro"/>
</dbReference>
<reference evidence="10" key="1">
    <citation type="submission" date="2022-03" db="EMBL/GenBank/DDBJ databases">
        <authorList>
            <person name="Martin C."/>
        </authorList>
    </citation>
    <scope>NUCLEOTIDE SEQUENCE</scope>
</reference>
<organism evidence="10 11">
    <name type="scientific">Owenia fusiformis</name>
    <name type="common">Polychaete worm</name>
    <dbReference type="NCBI Taxonomy" id="6347"/>
    <lineage>
        <taxon>Eukaryota</taxon>
        <taxon>Metazoa</taxon>
        <taxon>Spiralia</taxon>
        <taxon>Lophotrochozoa</taxon>
        <taxon>Annelida</taxon>
        <taxon>Polychaeta</taxon>
        <taxon>Sedentaria</taxon>
        <taxon>Canalipalpata</taxon>
        <taxon>Sabellida</taxon>
        <taxon>Oweniida</taxon>
        <taxon>Oweniidae</taxon>
        <taxon>Owenia</taxon>
    </lineage>
</organism>
<keyword evidence="11" id="KW-1185">Reference proteome</keyword>
<dbReference type="AlphaFoldDB" id="A0A8J1U915"/>
<keyword evidence="5 7" id="KW-0663">Pyridoxal phosphate</keyword>
<dbReference type="GO" id="GO:0009449">
    <property type="term" value="P:gamma-aminobutyric acid biosynthetic process"/>
    <property type="evidence" value="ECO:0007669"/>
    <property type="project" value="TreeGrafter"/>
</dbReference>